<organism evidence="9 11">
    <name type="scientific">[Ruminococcus] torques</name>
    <dbReference type="NCBI Taxonomy" id="33039"/>
    <lineage>
        <taxon>Bacteria</taxon>
        <taxon>Bacillati</taxon>
        <taxon>Bacillota</taxon>
        <taxon>Clostridia</taxon>
        <taxon>Lachnospirales</taxon>
        <taxon>Lachnospiraceae</taxon>
        <taxon>Mediterraneibacter</taxon>
    </lineage>
</organism>
<evidence type="ECO:0000259" key="6">
    <source>
        <dbReference type="Pfam" id="PF17802"/>
    </source>
</evidence>
<dbReference type="InterPro" id="IPR046751">
    <property type="entry name" value="TED_2"/>
</dbReference>
<keyword evidence="4" id="KW-0175">Coiled coil</keyword>
<reference evidence="10 12" key="2">
    <citation type="journal article" date="2019" name="Science, e1252229">
        <title>Invertible promoters mediate bacterial phase variation, antibiotic resistance, and host adaptation in the gut.</title>
        <authorList>
            <person name="Jiang X."/>
            <person name="Hall A.B."/>
            <person name="Arthur T.D."/>
            <person name="Plichta D.R."/>
            <person name="Covington C.T."/>
            <person name="Poyet M."/>
            <person name="Crothers J."/>
            <person name="Moses P.L."/>
            <person name="Tolonen A.C."/>
            <person name="Vlamakis H."/>
            <person name="Alm E.J."/>
            <person name="Xavier R.J."/>
        </authorList>
    </citation>
    <scope>NUCLEOTIDE SEQUENCE [LARGE SCALE GENOMIC DNA]</scope>
    <source>
        <strain evidence="12">aa_0143</strain>
        <strain evidence="10">Aa_0143</strain>
    </source>
</reference>
<dbReference type="Pfam" id="PF20610">
    <property type="entry name" value="TED_2"/>
    <property type="match status" value="1"/>
</dbReference>
<dbReference type="SUPFAM" id="SSF49478">
    <property type="entry name" value="Cna protein B-type domain"/>
    <property type="match status" value="2"/>
</dbReference>
<evidence type="ECO:0000256" key="2">
    <source>
        <dbReference type="ARBA" id="ARBA00022525"/>
    </source>
</evidence>
<accession>A0A174E7X4</accession>
<sequence>MRRWMKVVFCFLFGIIFTNMFTMDQAVADESFGKREISAESSVLTQKKQAVLDMETMTFSLESEADEDGDTISKGMILTTAGITSDTYPAVLTKSDEMFKKAAAISERSKVELTVGEEIYYGNYSTNYFDVNGKPAYCLEPLKDTPNSGSYETQALTGGAVRKGLYYAYGGPGYELYRAKYGAIGIGENYSVNDEYCMSHCILSYLYMGTEEAFLGLDQQVIENLKQKAKNIESMPDPPESFYAFLFNLNSAGQTMGGSGKDRVGSIEIYKYSDHPEWIEGNRCYSLAGAVFGIYESGKDKLLWELTTDESGYAKKENIPIGNYDIRELKAPAGHVIQFKPQSIRIDENKVCTYKCTDQAQYYPIDLILQKKDKETDQSEAQGAATLEDAQFSIKYYSGYYEKNPADSGVTPVREWIMKTDSEGRIRMKEEQKVSGDPFYKNTEGEVVLPLGTVTFQEIKAPEGYLLNNEIFIETVREEGTGQTDTIFQCPTIPDQIIRGNLQIVKFREDKEEESEQGEQKVPLEGIVFTITSKTTGWQCEIVTDENGYASTFRQGEEQQKGGLVYDTYIVSEKKAPEGLTPVGDFEITIEEDAKTLYYILENKKIFSPVKLVKKDSETEKIIPVAGAVFRLLDKDKKPITMTTHYPNESVYDLFKTDENGSFVLPEKLPAGNYYFQEVEAPQGYLIEDGLIPFTIIENHDWEKPFIVESKDRPAKGRIYIQKNDSVTEKGISGVKFEIKAAEDICTPDGTVRVEKGTVVGSLVTDQSGKAWSEELYLGTYEIIETKQAEGYILPEKSVEIELEYEGQDVPVVTKETEILNKPTSVVIRKSDGETKKALSGVKFELREKISEINEESDAEEEDLSEEKTTYITDENGEIHLSYLRPGVYCLYESEPLTGYIKNEEVWEFQIREDGTVEGEQEKILEIENHHTRITDTHAVWKESKAKEIIAGEEHIICDTVNFKYMEANASYTMKGILMDADTGKELLQDGKPVTSEKTFKGKDAKDGITMEFDVDSRKFPGKRIVVFEVLYLGDCLIDAHRDLRNQEQTVSILKKEEVTVKTGDNKVYMKQTILIMSASVCILYATWKRKKRRH</sequence>
<feature type="chain" id="PRO_5044549848" evidence="5">
    <location>
        <begin position="29"/>
        <end position="1095"/>
    </location>
</feature>
<dbReference type="Proteomes" id="UP000095787">
    <property type="component" value="Unassembled WGS sequence"/>
</dbReference>
<dbReference type="Gene3D" id="2.60.40.3930">
    <property type="match status" value="1"/>
</dbReference>
<keyword evidence="3 5" id="KW-0732">Signal</keyword>
<feature type="domain" description="SpaA-like prealbumin fold" evidence="6">
    <location>
        <begin position="286"/>
        <end position="358"/>
    </location>
</feature>
<feature type="domain" description="SpaA-like prealbumin fold" evidence="6">
    <location>
        <begin position="519"/>
        <end position="604"/>
    </location>
</feature>
<gene>
    <name evidence="10" type="ORF">EAI93_11970</name>
    <name evidence="9" type="ORF">ERS852456_02271</name>
</gene>
<comment type="similarity">
    <text evidence="1">Belongs to the serine-aspartate repeat-containing protein (SDr) family.</text>
</comment>
<reference evidence="9 11" key="1">
    <citation type="submission" date="2015-09" db="EMBL/GenBank/DDBJ databases">
        <authorList>
            <consortium name="Pathogen Informatics"/>
        </authorList>
    </citation>
    <scope>NUCLEOTIDE SEQUENCE [LARGE SCALE GENOMIC DNA]</scope>
    <source>
        <strain evidence="9 11">2789STDY5834841</strain>
    </source>
</reference>
<evidence type="ECO:0000256" key="1">
    <source>
        <dbReference type="ARBA" id="ARBA00007257"/>
    </source>
</evidence>
<dbReference type="InterPro" id="IPR041033">
    <property type="entry name" value="SpaA_PFL_dom_1"/>
</dbReference>
<dbReference type="InterPro" id="IPR013783">
    <property type="entry name" value="Ig-like_fold"/>
</dbReference>
<dbReference type="EMBL" id="RCYR01000030">
    <property type="protein sequence ID" value="RYS77822.1"/>
    <property type="molecule type" value="Genomic_DNA"/>
</dbReference>
<dbReference type="Pfam" id="PF18202">
    <property type="entry name" value="TQ"/>
    <property type="match status" value="1"/>
</dbReference>
<evidence type="ECO:0000313" key="11">
    <source>
        <dbReference type="Proteomes" id="UP000095787"/>
    </source>
</evidence>
<dbReference type="RefSeq" id="WP_055159331.1">
    <property type="nucleotide sequence ID" value="NZ_CATVPX010000059.1"/>
</dbReference>
<evidence type="ECO:0000256" key="3">
    <source>
        <dbReference type="ARBA" id="ARBA00022729"/>
    </source>
</evidence>
<evidence type="ECO:0000256" key="5">
    <source>
        <dbReference type="SAM" id="SignalP"/>
    </source>
</evidence>
<feature type="domain" description="T-Q ester bond containing" evidence="7">
    <location>
        <begin position="936"/>
        <end position="1052"/>
    </location>
</feature>
<evidence type="ECO:0000259" key="8">
    <source>
        <dbReference type="Pfam" id="PF20610"/>
    </source>
</evidence>
<keyword evidence="2" id="KW-0964">Secreted</keyword>
<evidence type="ECO:0000256" key="4">
    <source>
        <dbReference type="SAM" id="Coils"/>
    </source>
</evidence>
<evidence type="ECO:0000313" key="12">
    <source>
        <dbReference type="Proteomes" id="UP000292665"/>
    </source>
</evidence>
<evidence type="ECO:0000313" key="10">
    <source>
        <dbReference type="EMBL" id="RYS77822.1"/>
    </source>
</evidence>
<dbReference type="PANTHER" id="PTHR36108">
    <property type="entry name" value="COLOSSIN-B-RELATED"/>
    <property type="match status" value="1"/>
</dbReference>
<dbReference type="EMBL" id="CYZO01000033">
    <property type="protein sequence ID" value="CUO33517.1"/>
    <property type="molecule type" value="Genomic_DNA"/>
</dbReference>
<dbReference type="Proteomes" id="UP000292665">
    <property type="component" value="Unassembled WGS sequence"/>
</dbReference>
<evidence type="ECO:0000259" key="7">
    <source>
        <dbReference type="Pfam" id="PF18202"/>
    </source>
</evidence>
<feature type="domain" description="SpaA-like prealbumin fold" evidence="6">
    <location>
        <begin position="610"/>
        <end position="700"/>
    </location>
</feature>
<dbReference type="GeneID" id="97328291"/>
<feature type="signal peptide" evidence="5">
    <location>
        <begin position="1"/>
        <end position="28"/>
    </location>
</feature>
<feature type="domain" description="Thioester" evidence="8">
    <location>
        <begin position="110"/>
        <end position="239"/>
    </location>
</feature>
<evidence type="ECO:0000313" key="9">
    <source>
        <dbReference type="EMBL" id="CUO33517.1"/>
    </source>
</evidence>
<proteinExistence type="inferred from homology"/>
<feature type="coiled-coil region" evidence="4">
    <location>
        <begin position="843"/>
        <end position="870"/>
    </location>
</feature>
<dbReference type="NCBIfam" id="NF033903">
    <property type="entry name" value="VaFE_rpt"/>
    <property type="match status" value="1"/>
</dbReference>
<dbReference type="PANTHER" id="PTHR36108:SF13">
    <property type="entry name" value="COLOSSIN-B-RELATED"/>
    <property type="match status" value="1"/>
</dbReference>
<feature type="domain" description="SpaA-like prealbumin fold" evidence="6">
    <location>
        <begin position="718"/>
        <end position="813"/>
    </location>
</feature>
<dbReference type="Pfam" id="PF17802">
    <property type="entry name" value="SpaA"/>
    <property type="match status" value="6"/>
</dbReference>
<feature type="domain" description="SpaA-like prealbumin fold" evidence="6">
    <location>
        <begin position="825"/>
        <end position="918"/>
    </location>
</feature>
<name>A0A174E7X4_9FIRM</name>
<dbReference type="AlphaFoldDB" id="A0A174E7X4"/>
<dbReference type="Gene3D" id="2.60.40.10">
    <property type="entry name" value="Immunoglobulins"/>
    <property type="match status" value="6"/>
</dbReference>
<dbReference type="InterPro" id="IPR041100">
    <property type="entry name" value="TQ"/>
</dbReference>
<protein>
    <submittedName>
        <fullName evidence="9">Predicted outer membrane protein</fullName>
    </submittedName>
</protein>
<feature type="domain" description="SpaA-like prealbumin fold" evidence="6">
    <location>
        <begin position="382"/>
        <end position="483"/>
    </location>
</feature>